<reference evidence="6" key="1">
    <citation type="journal article" date="2013" name="Science">
        <title>The Amborella genome and the evolution of flowering plants.</title>
        <authorList>
            <consortium name="Amborella Genome Project"/>
        </authorList>
    </citation>
    <scope>NUCLEOTIDE SEQUENCE [LARGE SCALE GENOMIC DNA]</scope>
</reference>
<keyword evidence="1" id="KW-0833">Ubl conjugation pathway</keyword>
<evidence type="ECO:0000256" key="3">
    <source>
        <dbReference type="SAM" id="MobiDB-lite"/>
    </source>
</evidence>
<name>W1PY85_AMBTC</name>
<sequence>MWEVMIDLHPFHWEQKFPLLSKSGKIAWLLKDAQDHEGDIFHAKLLECPGGSTAFLVATKFCYGAKVDFTPTNIATIYCVADYLEMTEEFGEENLFPQSEHYFHKIILRNWKDCVTTLQSCEAVLAKAEELQIVKKCASALSMMACTDPSLFGWPMMMYGNLQSPGGSILWNGINTGAKITSFQSDWWHEDVSYLSGPLFERLTEAMKARGMRSESIGGAVMHYARKHLPGLTRRLGGQGDPLRAAASINKVPVVVDQKSLLETIERALPAMKSLFFCRFLFGLLRLAMILNASEACKSRLERRIGMQVDMATLDDLLIPTYSDSDNLYDTDCVERIVKHFLSSDPKNMASPSDALEEELGSPSLSPFMRVARLIDGYLAEISSDVNLKPDKLRSLAEFLPESSRPFHDGLYRALDIYFKAHPWLSEREKEQLCNIISYQKLSMDACTHAAQNERLPLRVIVQVLFFEQLHLRTAIAGYLHISENDDIPPPTATSAAANLTAGQLVQRDGWVSIVRENQVLKGDMDRMRSRVGKLEQEFTTINLAIQRVRNIRSSFSSPRLVSRVMRSCKLLQSSSQHHQKEEKDSTQSPVLVGGTPTETAKPRQSRHRKSLSLF</sequence>
<dbReference type="PROSITE" id="PS51649">
    <property type="entry name" value="NPH3"/>
    <property type="match status" value="1"/>
</dbReference>
<dbReference type="EMBL" id="KI392591">
    <property type="protein sequence ID" value="ERN13238.1"/>
    <property type="molecule type" value="Genomic_DNA"/>
</dbReference>
<dbReference type="eggNOG" id="ENOG502QTAS">
    <property type="taxonomic scope" value="Eukaryota"/>
</dbReference>
<dbReference type="PANTHER" id="PTHR32370">
    <property type="entry name" value="OS12G0117600 PROTEIN"/>
    <property type="match status" value="1"/>
</dbReference>
<evidence type="ECO:0000313" key="6">
    <source>
        <dbReference type="Proteomes" id="UP000017836"/>
    </source>
</evidence>
<proteinExistence type="inferred from homology"/>
<dbReference type="InterPro" id="IPR027356">
    <property type="entry name" value="NPH3_dom"/>
</dbReference>
<evidence type="ECO:0000313" key="5">
    <source>
        <dbReference type="EMBL" id="ERN13238.1"/>
    </source>
</evidence>
<dbReference type="UniPathway" id="UPA00143"/>
<accession>W1PY85</accession>
<keyword evidence="6" id="KW-1185">Reference proteome</keyword>
<dbReference type="InterPro" id="IPR043454">
    <property type="entry name" value="NPH3/RPT2-like"/>
</dbReference>
<dbReference type="HOGENOM" id="CLU_005994_6_2_1"/>
<dbReference type="Pfam" id="PF03000">
    <property type="entry name" value="NPH3"/>
    <property type="match status" value="1"/>
</dbReference>
<dbReference type="GO" id="GO:0016567">
    <property type="term" value="P:protein ubiquitination"/>
    <property type="evidence" value="ECO:0007669"/>
    <property type="project" value="UniProtKB-UniPathway"/>
</dbReference>
<dbReference type="STRING" id="13333.W1PY85"/>
<protein>
    <recommendedName>
        <fullName evidence="4">NPH3 domain-containing protein</fullName>
    </recommendedName>
</protein>
<evidence type="ECO:0000259" key="4">
    <source>
        <dbReference type="PROSITE" id="PS51649"/>
    </source>
</evidence>
<feature type="region of interest" description="Disordered" evidence="3">
    <location>
        <begin position="573"/>
        <end position="615"/>
    </location>
</feature>
<feature type="compositionally biased region" description="Basic residues" evidence="3">
    <location>
        <begin position="604"/>
        <end position="615"/>
    </location>
</feature>
<evidence type="ECO:0000256" key="2">
    <source>
        <dbReference type="PROSITE-ProRule" id="PRU00982"/>
    </source>
</evidence>
<feature type="domain" description="NPH3" evidence="4">
    <location>
        <begin position="186"/>
        <end position="471"/>
    </location>
</feature>
<dbReference type="Proteomes" id="UP000017836">
    <property type="component" value="Unassembled WGS sequence"/>
</dbReference>
<gene>
    <name evidence="5" type="ORF">AMTR_s00040p00231420</name>
</gene>
<dbReference type="AlphaFoldDB" id="W1PY85"/>
<dbReference type="OMA" id="CVERMIH"/>
<dbReference type="Gramene" id="ERN13238">
    <property type="protein sequence ID" value="ERN13238"/>
    <property type="gene ID" value="AMTR_s00040p00231420"/>
</dbReference>
<organism evidence="5 6">
    <name type="scientific">Amborella trichopoda</name>
    <dbReference type="NCBI Taxonomy" id="13333"/>
    <lineage>
        <taxon>Eukaryota</taxon>
        <taxon>Viridiplantae</taxon>
        <taxon>Streptophyta</taxon>
        <taxon>Embryophyta</taxon>
        <taxon>Tracheophyta</taxon>
        <taxon>Spermatophyta</taxon>
        <taxon>Magnoliopsida</taxon>
        <taxon>Amborellales</taxon>
        <taxon>Amborellaceae</taxon>
        <taxon>Amborella</taxon>
    </lineage>
</organism>
<comment type="similarity">
    <text evidence="2">Belongs to the NPH3 family.</text>
</comment>
<evidence type="ECO:0000256" key="1">
    <source>
        <dbReference type="ARBA" id="ARBA00022786"/>
    </source>
</evidence>